<dbReference type="SUPFAM" id="SSF64376">
    <property type="entry name" value="YlxR-like"/>
    <property type="match status" value="1"/>
</dbReference>
<dbReference type="Gene3D" id="3.30.1330.30">
    <property type="match status" value="1"/>
</dbReference>
<proteinExistence type="predicted"/>
<dbReference type="EMBL" id="SACL01000005">
    <property type="protein sequence ID" value="RVT95829.1"/>
    <property type="molecule type" value="Genomic_DNA"/>
</dbReference>
<evidence type="ECO:0000259" key="1">
    <source>
        <dbReference type="Pfam" id="PF04296"/>
    </source>
</evidence>
<dbReference type="PANTHER" id="PTHR34215:SF1">
    <property type="entry name" value="YLXR DOMAIN-CONTAINING PROTEIN"/>
    <property type="match status" value="1"/>
</dbReference>
<dbReference type="InterPro" id="IPR037465">
    <property type="entry name" value="YlxR"/>
</dbReference>
<gene>
    <name evidence="2" type="ORF">EOD42_15905</name>
</gene>
<reference evidence="2 3" key="1">
    <citation type="submission" date="2019-01" db="EMBL/GenBank/DDBJ databases">
        <authorList>
            <person name="Chen W.-M."/>
        </authorList>
    </citation>
    <scope>NUCLEOTIDE SEQUENCE [LARGE SCALE GENOMIC DNA]</scope>
    <source>
        <strain evidence="2 3">CCP-6</strain>
    </source>
</reference>
<dbReference type="Pfam" id="PF04296">
    <property type="entry name" value="YlxR"/>
    <property type="match status" value="1"/>
</dbReference>
<sequence>MKGPLRRCLATREVLPKEAMIRFVVGPENQVVPDLTGRLPGRGMWLKADARALETALKKGGFSRAAKGGVKVPDNLAEVLRYLLSERLADLLGMARRAGAAVAGFQKVQEWLQAKRVGVLVEATDGSEAERARLVGRAELPVVVALPRERMGQAFGREAAVHVAIAPGKLADAIRQEASRLSGLSPAD</sequence>
<dbReference type="AlphaFoldDB" id="A0A437MDV4"/>
<keyword evidence="3" id="KW-1185">Reference proteome</keyword>
<dbReference type="Gene3D" id="3.30.1230.10">
    <property type="entry name" value="YlxR-like"/>
    <property type="match status" value="1"/>
</dbReference>
<evidence type="ECO:0000313" key="3">
    <source>
        <dbReference type="Proteomes" id="UP000282957"/>
    </source>
</evidence>
<dbReference type="InterPro" id="IPR035931">
    <property type="entry name" value="YlxR-like_sf"/>
</dbReference>
<dbReference type="InterPro" id="IPR007393">
    <property type="entry name" value="YlxR_dom"/>
</dbReference>
<dbReference type="SUPFAM" id="SSF55315">
    <property type="entry name" value="L30e-like"/>
    <property type="match status" value="1"/>
</dbReference>
<comment type="caution">
    <text evidence="2">The sequence shown here is derived from an EMBL/GenBank/DDBJ whole genome shotgun (WGS) entry which is preliminary data.</text>
</comment>
<dbReference type="CDD" id="cd00279">
    <property type="entry name" value="YlxR"/>
    <property type="match status" value="1"/>
</dbReference>
<protein>
    <submittedName>
        <fullName evidence="2">RNA-binding protein</fullName>
    </submittedName>
</protein>
<dbReference type="Proteomes" id="UP000282957">
    <property type="component" value="Unassembled WGS sequence"/>
</dbReference>
<organism evidence="2 3">
    <name type="scientific">Rhodovarius crocodyli</name>
    <dbReference type="NCBI Taxonomy" id="1979269"/>
    <lineage>
        <taxon>Bacteria</taxon>
        <taxon>Pseudomonadati</taxon>
        <taxon>Pseudomonadota</taxon>
        <taxon>Alphaproteobacteria</taxon>
        <taxon>Acetobacterales</taxon>
        <taxon>Roseomonadaceae</taxon>
        <taxon>Rhodovarius</taxon>
    </lineage>
</organism>
<accession>A0A437MDV4</accession>
<name>A0A437MDV4_9PROT</name>
<dbReference type="PANTHER" id="PTHR34215">
    <property type="entry name" value="BLL0784 PROTEIN"/>
    <property type="match status" value="1"/>
</dbReference>
<evidence type="ECO:0000313" key="2">
    <source>
        <dbReference type="EMBL" id="RVT95829.1"/>
    </source>
</evidence>
<dbReference type="OrthoDB" id="9799836at2"/>
<feature type="domain" description="YlxR" evidence="1">
    <location>
        <begin position="6"/>
        <end position="80"/>
    </location>
</feature>
<dbReference type="NCBIfam" id="NF006622">
    <property type="entry name" value="PRK09190.1"/>
    <property type="match status" value="1"/>
</dbReference>
<dbReference type="InterPro" id="IPR029064">
    <property type="entry name" value="Ribosomal_eL30-like_sf"/>
</dbReference>